<evidence type="ECO:0000313" key="1">
    <source>
        <dbReference type="EMBL" id="KAL0952229.1"/>
    </source>
</evidence>
<dbReference type="PANTHER" id="PTHR35179:SF2">
    <property type="entry name" value="START DOMAIN-CONTAINING PROTEIN"/>
    <property type="match status" value="1"/>
</dbReference>
<gene>
    <name evidence="1" type="ORF">HGRIS_006519</name>
</gene>
<dbReference type="PANTHER" id="PTHR35179">
    <property type="entry name" value="PROTEIN CBG02620"/>
    <property type="match status" value="1"/>
</dbReference>
<protein>
    <submittedName>
        <fullName evidence="1">Uncharacterized protein</fullName>
    </submittedName>
</protein>
<keyword evidence="2" id="KW-1185">Reference proteome</keyword>
<accession>A0ABR3J993</accession>
<reference evidence="2" key="1">
    <citation type="submission" date="2024-06" db="EMBL/GenBank/DDBJ databases">
        <title>Multi-omics analyses provide insights into the biosynthesis of the anticancer antibiotic pleurotin in Hohenbuehelia grisea.</title>
        <authorList>
            <person name="Weaver J.A."/>
            <person name="Alberti F."/>
        </authorList>
    </citation>
    <scope>NUCLEOTIDE SEQUENCE [LARGE SCALE GENOMIC DNA]</scope>
    <source>
        <strain evidence="2">T-177</strain>
    </source>
</reference>
<organism evidence="1 2">
    <name type="scientific">Hohenbuehelia grisea</name>
    <dbReference type="NCBI Taxonomy" id="104357"/>
    <lineage>
        <taxon>Eukaryota</taxon>
        <taxon>Fungi</taxon>
        <taxon>Dikarya</taxon>
        <taxon>Basidiomycota</taxon>
        <taxon>Agaricomycotina</taxon>
        <taxon>Agaricomycetes</taxon>
        <taxon>Agaricomycetidae</taxon>
        <taxon>Agaricales</taxon>
        <taxon>Pleurotineae</taxon>
        <taxon>Pleurotaceae</taxon>
        <taxon>Hohenbuehelia</taxon>
    </lineage>
</organism>
<sequence length="237" mass="26814">MNRWEKRTKGSDGYGCGLNFEKKSTEHDPGCEESTGHYRIIRYDMNGMDILVRFDVNACMISPTSVSSPTSQASLLIDDFTERLANVSINTNAPSTPSTTSYPTVQRGGSWSVDQSSIMELATRSTSNVQYFSWEEAYPQLWLSQIQHHFMAIHYRGMFSTVRKERLNSARMQSVDAQAQWGFKRLRQVLEDIQTLVVGHGETGRLSLVCEMGVLKVYERENTDSGLADEAMRLFDA</sequence>
<dbReference type="Proteomes" id="UP001556367">
    <property type="component" value="Unassembled WGS sequence"/>
</dbReference>
<proteinExistence type="predicted"/>
<comment type="caution">
    <text evidence="1">The sequence shown here is derived from an EMBL/GenBank/DDBJ whole genome shotgun (WGS) entry which is preliminary data.</text>
</comment>
<evidence type="ECO:0000313" key="2">
    <source>
        <dbReference type="Proteomes" id="UP001556367"/>
    </source>
</evidence>
<name>A0ABR3J993_9AGAR</name>
<dbReference type="EMBL" id="JASNQZ010000010">
    <property type="protein sequence ID" value="KAL0952229.1"/>
    <property type="molecule type" value="Genomic_DNA"/>
</dbReference>